<comment type="caution">
    <text evidence="1">The sequence shown here is derived from an EMBL/GenBank/DDBJ whole genome shotgun (WGS) entry which is preliminary data.</text>
</comment>
<evidence type="ECO:0000313" key="2">
    <source>
        <dbReference type="Proteomes" id="UP001148662"/>
    </source>
</evidence>
<name>A0ACC1T3R9_9APHY</name>
<accession>A0ACC1T3R9</accession>
<protein>
    <submittedName>
        <fullName evidence="1">Uncharacterized protein</fullName>
    </submittedName>
</protein>
<dbReference type="EMBL" id="JANHOG010000653">
    <property type="protein sequence ID" value="KAJ3552504.1"/>
    <property type="molecule type" value="Genomic_DNA"/>
</dbReference>
<keyword evidence="2" id="KW-1185">Reference proteome</keyword>
<dbReference type="Proteomes" id="UP001148662">
    <property type="component" value="Unassembled WGS sequence"/>
</dbReference>
<evidence type="ECO:0000313" key="1">
    <source>
        <dbReference type="EMBL" id="KAJ3552504.1"/>
    </source>
</evidence>
<reference evidence="1" key="1">
    <citation type="submission" date="2022-07" db="EMBL/GenBank/DDBJ databases">
        <title>Genome Sequence of Phlebia brevispora.</title>
        <authorList>
            <person name="Buettner E."/>
        </authorList>
    </citation>
    <scope>NUCLEOTIDE SEQUENCE</scope>
    <source>
        <strain evidence="1">MPL23</strain>
    </source>
</reference>
<organism evidence="1 2">
    <name type="scientific">Phlebia brevispora</name>
    <dbReference type="NCBI Taxonomy" id="194682"/>
    <lineage>
        <taxon>Eukaryota</taxon>
        <taxon>Fungi</taxon>
        <taxon>Dikarya</taxon>
        <taxon>Basidiomycota</taxon>
        <taxon>Agaricomycotina</taxon>
        <taxon>Agaricomycetes</taxon>
        <taxon>Polyporales</taxon>
        <taxon>Meruliaceae</taxon>
        <taxon>Phlebia</taxon>
    </lineage>
</organism>
<gene>
    <name evidence="1" type="ORF">NM688_g4118</name>
</gene>
<sequence>MSSPRMPLLLGTGFFGLPGTNRFTNLAEIQKWVDVMVEHGHPYIDTARAYGDGTSEVVLSKLNLHGARVDTKILATAPGEYEPAKFKETFKKSLDALGPNIKIRVLYLHGPDRSVPVENTLEAVNDLYKQGHFEQFGLSNFMAWEVAEVVGICKRRGFVSPTVYQGAYNMVFRAPEEELFPCLRKYGIKFAVYGALAGGILTGKLLDNEKPAPGSHYDPNWRLQPYYAHRFGHAKQAIRNVKEIAEKHGLKLVEVAYRWLVHHSALRPDDHGIIVGGSNLGQIEGAIAQCDEGPLPEEVVAACEETWNQMKGTATHQYWF</sequence>
<proteinExistence type="predicted"/>